<gene>
    <name evidence="1" type="ORF">GCM10007170_16080</name>
</gene>
<dbReference type="EMBL" id="BMFW01000005">
    <property type="protein sequence ID" value="GGH93970.1"/>
    <property type="molecule type" value="Genomic_DNA"/>
</dbReference>
<evidence type="ECO:0000313" key="1">
    <source>
        <dbReference type="EMBL" id="GGH93970.1"/>
    </source>
</evidence>
<keyword evidence="2" id="KW-1185">Reference proteome</keyword>
<reference evidence="2" key="1">
    <citation type="journal article" date="2019" name="Int. J. Syst. Evol. Microbiol.">
        <title>The Global Catalogue of Microorganisms (GCM) 10K type strain sequencing project: providing services to taxonomists for standard genome sequencing and annotation.</title>
        <authorList>
            <consortium name="The Broad Institute Genomics Platform"/>
            <consortium name="The Broad Institute Genome Sequencing Center for Infectious Disease"/>
            <person name="Wu L."/>
            <person name="Ma J."/>
        </authorList>
    </citation>
    <scope>NUCLEOTIDE SEQUENCE [LARGE SCALE GENOMIC DNA]</scope>
    <source>
        <strain evidence="2">CGMCC 1.12778</strain>
    </source>
</reference>
<evidence type="ECO:0008006" key="3">
    <source>
        <dbReference type="Google" id="ProtNLM"/>
    </source>
</evidence>
<organism evidence="1 2">
    <name type="scientific">Arthrobacter liuii</name>
    <dbReference type="NCBI Taxonomy" id="1476996"/>
    <lineage>
        <taxon>Bacteria</taxon>
        <taxon>Bacillati</taxon>
        <taxon>Actinomycetota</taxon>
        <taxon>Actinomycetes</taxon>
        <taxon>Micrococcales</taxon>
        <taxon>Micrococcaceae</taxon>
        <taxon>Arthrobacter</taxon>
    </lineage>
</organism>
<proteinExistence type="predicted"/>
<accession>A0ABQ2AMD5</accession>
<dbReference type="Proteomes" id="UP000643279">
    <property type="component" value="Unassembled WGS sequence"/>
</dbReference>
<comment type="caution">
    <text evidence="1">The sequence shown here is derived from an EMBL/GenBank/DDBJ whole genome shotgun (WGS) entry which is preliminary data.</text>
</comment>
<sequence>MPDGMLGYYDHGTGNIYVDERLDRHARQLTVTHERFHKLLKHQPCGTPGLRVAREMQVERMTAEYFISFRALLDAYKACSDIAAGARILNVDVELVYARINNLSRLERTILEVCAMRCIGVQLSRTHPDGALVP</sequence>
<name>A0ABQ2AMD5_9MICC</name>
<evidence type="ECO:0000313" key="2">
    <source>
        <dbReference type="Proteomes" id="UP000643279"/>
    </source>
</evidence>
<protein>
    <recommendedName>
        <fullName evidence="3">IrrE N-terminal-like domain-containing protein</fullName>
    </recommendedName>
</protein>